<evidence type="ECO:0000313" key="4">
    <source>
        <dbReference type="EMBL" id="CAF1271828.1"/>
    </source>
</evidence>
<dbReference type="SUPFAM" id="SSF48403">
    <property type="entry name" value="Ankyrin repeat"/>
    <property type="match status" value="1"/>
</dbReference>
<evidence type="ECO:0000313" key="5">
    <source>
        <dbReference type="EMBL" id="CAF4077236.1"/>
    </source>
</evidence>
<keyword evidence="1" id="KW-0677">Repeat</keyword>
<dbReference type="AlphaFoldDB" id="A0A8S2EVZ1"/>
<dbReference type="EMBL" id="CAJNOK010017868">
    <property type="protein sequence ID" value="CAF1271828.1"/>
    <property type="molecule type" value="Genomic_DNA"/>
</dbReference>
<gene>
    <name evidence="4" type="ORF">OVA965_LOCUS27220</name>
    <name evidence="5" type="ORF">TMI583_LOCUS27963</name>
</gene>
<dbReference type="EMBL" id="CAJOBA010039425">
    <property type="protein sequence ID" value="CAF4077236.1"/>
    <property type="molecule type" value="Genomic_DNA"/>
</dbReference>
<dbReference type="Gene3D" id="1.25.40.20">
    <property type="entry name" value="Ankyrin repeat-containing domain"/>
    <property type="match status" value="4"/>
</dbReference>
<dbReference type="PANTHER" id="PTHR24123">
    <property type="entry name" value="ANKYRIN REPEAT-CONTAINING"/>
    <property type="match status" value="1"/>
</dbReference>
<dbReference type="SMART" id="SM00248">
    <property type="entry name" value="ANK"/>
    <property type="match status" value="6"/>
</dbReference>
<evidence type="ECO:0000256" key="3">
    <source>
        <dbReference type="PROSITE-ProRule" id="PRU00023"/>
    </source>
</evidence>
<dbReference type="PANTHER" id="PTHR24123:SF33">
    <property type="entry name" value="PROTEIN HOS4"/>
    <property type="match status" value="1"/>
</dbReference>
<dbReference type="Pfam" id="PF13857">
    <property type="entry name" value="Ank_5"/>
    <property type="match status" value="1"/>
</dbReference>
<evidence type="ECO:0000256" key="2">
    <source>
        <dbReference type="ARBA" id="ARBA00023043"/>
    </source>
</evidence>
<accession>A0A8S2EVZ1</accession>
<evidence type="ECO:0000256" key="1">
    <source>
        <dbReference type="ARBA" id="ARBA00022737"/>
    </source>
</evidence>
<reference evidence="4" key="1">
    <citation type="submission" date="2021-02" db="EMBL/GenBank/DDBJ databases">
        <authorList>
            <person name="Nowell W R."/>
        </authorList>
    </citation>
    <scope>NUCLEOTIDE SEQUENCE</scope>
</reference>
<proteinExistence type="predicted"/>
<keyword evidence="2 3" id="KW-0040">ANK repeat</keyword>
<dbReference type="PROSITE" id="PS50088">
    <property type="entry name" value="ANK_REPEAT"/>
    <property type="match status" value="2"/>
</dbReference>
<dbReference type="Proteomes" id="UP000682733">
    <property type="component" value="Unassembled WGS sequence"/>
</dbReference>
<dbReference type="InterPro" id="IPR051165">
    <property type="entry name" value="Multifunctional_ANK_Repeat"/>
</dbReference>
<comment type="caution">
    <text evidence="4">The sequence shown here is derived from an EMBL/GenBank/DDBJ whole genome shotgun (WGS) entry which is preliminary data.</text>
</comment>
<dbReference type="PROSITE" id="PS50297">
    <property type="entry name" value="ANK_REP_REGION"/>
    <property type="match status" value="2"/>
</dbReference>
<evidence type="ECO:0008006" key="7">
    <source>
        <dbReference type="Google" id="ProtNLM"/>
    </source>
</evidence>
<dbReference type="Pfam" id="PF12796">
    <property type="entry name" value="Ank_2"/>
    <property type="match status" value="1"/>
</dbReference>
<dbReference type="InterPro" id="IPR002110">
    <property type="entry name" value="Ankyrin_rpt"/>
</dbReference>
<dbReference type="Proteomes" id="UP000677228">
    <property type="component" value="Unassembled WGS sequence"/>
</dbReference>
<feature type="non-terminal residue" evidence="4">
    <location>
        <position position="1"/>
    </location>
</feature>
<feature type="repeat" description="ANK" evidence="3">
    <location>
        <begin position="230"/>
        <end position="262"/>
    </location>
</feature>
<evidence type="ECO:0000313" key="6">
    <source>
        <dbReference type="Proteomes" id="UP000677228"/>
    </source>
</evidence>
<dbReference type="InterPro" id="IPR036770">
    <property type="entry name" value="Ankyrin_rpt-contain_sf"/>
</dbReference>
<organism evidence="4 6">
    <name type="scientific">Didymodactylos carnosus</name>
    <dbReference type="NCBI Taxonomy" id="1234261"/>
    <lineage>
        <taxon>Eukaryota</taxon>
        <taxon>Metazoa</taxon>
        <taxon>Spiralia</taxon>
        <taxon>Gnathifera</taxon>
        <taxon>Rotifera</taxon>
        <taxon>Eurotatoria</taxon>
        <taxon>Bdelloidea</taxon>
        <taxon>Philodinida</taxon>
        <taxon>Philodinidae</taxon>
        <taxon>Didymodactylos</taxon>
    </lineage>
</organism>
<name>A0A8S2EVZ1_9BILA</name>
<feature type="repeat" description="ANK" evidence="3">
    <location>
        <begin position="263"/>
        <end position="295"/>
    </location>
</feature>
<sequence>AGANYNSKNNRGQTPLMYAILSRTSIECLIEVIKLQGIKINAQDKNGKTALFYSKFIDIVMTLLKAKANINIRNNENRSALMEWYKDESYSSDGYFVHLPTVNERKIFIIYLVQNCLAFVNYHDLKQQTILHSLFIYGGKSGHKENSQFFLNVLQLLIARDRDVQCKDCLDKTTLHYAVCENYNANIYITDNMGWTILLHLVHCLNEKSLLYSCKRMNNISVEINRSDKHGVTPLHAAAAFKALTIVKILVDYGANVNAVDNNNSTPLHYAYHRATPDIVNILLQADSDPFKKDSNGMTPVECAIFRNYFYTSQFPNNQSNSSLIIYILLSCIDCRDALGVDDICSYLSQMIHVNGIGQLPILDEIDQLTHELTLFSVLL</sequence>
<protein>
    <recommendedName>
        <fullName evidence="7">Ankyrin repeat protein</fullName>
    </recommendedName>
</protein>